<feature type="compositionally biased region" description="Gly residues" evidence="1">
    <location>
        <begin position="130"/>
        <end position="141"/>
    </location>
</feature>
<feature type="region of interest" description="Disordered" evidence="1">
    <location>
        <begin position="1"/>
        <end position="321"/>
    </location>
</feature>
<dbReference type="STRING" id="97359.A0A550CU64"/>
<evidence type="ECO:0000259" key="2">
    <source>
        <dbReference type="Pfam" id="PF26617"/>
    </source>
</evidence>
<accession>A0A550CU64</accession>
<feature type="compositionally biased region" description="Acidic residues" evidence="1">
    <location>
        <begin position="146"/>
        <end position="158"/>
    </location>
</feature>
<feature type="domain" description="CcmS related" evidence="2">
    <location>
        <begin position="431"/>
        <end position="561"/>
    </location>
</feature>
<dbReference type="InterPro" id="IPR058258">
    <property type="entry name" value="CcmS-like"/>
</dbReference>
<protein>
    <recommendedName>
        <fullName evidence="2">CcmS related domain-containing protein</fullName>
    </recommendedName>
</protein>
<feature type="compositionally biased region" description="Basic residues" evidence="1">
    <location>
        <begin position="607"/>
        <end position="620"/>
    </location>
</feature>
<name>A0A550CU64_9AGAR</name>
<gene>
    <name evidence="3" type="ORF">BD626DRAFT_395967</name>
</gene>
<comment type="caution">
    <text evidence="3">The sequence shown here is derived from an EMBL/GenBank/DDBJ whole genome shotgun (WGS) entry which is preliminary data.</text>
</comment>
<dbReference type="OrthoDB" id="3171339at2759"/>
<organism evidence="3 4">
    <name type="scientific">Schizophyllum amplum</name>
    <dbReference type="NCBI Taxonomy" id="97359"/>
    <lineage>
        <taxon>Eukaryota</taxon>
        <taxon>Fungi</taxon>
        <taxon>Dikarya</taxon>
        <taxon>Basidiomycota</taxon>
        <taxon>Agaricomycotina</taxon>
        <taxon>Agaricomycetes</taxon>
        <taxon>Agaricomycetidae</taxon>
        <taxon>Agaricales</taxon>
        <taxon>Schizophyllaceae</taxon>
        <taxon>Schizophyllum</taxon>
    </lineage>
</organism>
<evidence type="ECO:0000313" key="3">
    <source>
        <dbReference type="EMBL" id="TRM68327.1"/>
    </source>
</evidence>
<evidence type="ECO:0000313" key="4">
    <source>
        <dbReference type="Proteomes" id="UP000320762"/>
    </source>
</evidence>
<feature type="compositionally biased region" description="Polar residues" evidence="1">
    <location>
        <begin position="206"/>
        <end position="221"/>
    </location>
</feature>
<evidence type="ECO:0000256" key="1">
    <source>
        <dbReference type="SAM" id="MobiDB-lite"/>
    </source>
</evidence>
<feature type="region of interest" description="Disordered" evidence="1">
    <location>
        <begin position="589"/>
        <end position="638"/>
    </location>
</feature>
<proteinExistence type="predicted"/>
<dbReference type="EMBL" id="VDMD01000002">
    <property type="protein sequence ID" value="TRM68327.1"/>
    <property type="molecule type" value="Genomic_DNA"/>
</dbReference>
<feature type="compositionally biased region" description="Gly residues" evidence="1">
    <location>
        <begin position="280"/>
        <end position="321"/>
    </location>
</feature>
<feature type="compositionally biased region" description="Polar residues" evidence="1">
    <location>
        <begin position="229"/>
        <end position="244"/>
    </location>
</feature>
<dbReference type="AlphaFoldDB" id="A0A550CU64"/>
<dbReference type="Proteomes" id="UP000320762">
    <property type="component" value="Unassembled WGS sequence"/>
</dbReference>
<sequence length="649" mass="68682">MAKSKKEKKKDATGAGTPPVTLPEKVDGAGAGLVPPPGSPYDPWGGGGVPSPASDVLQHDTDIASRAPSIAGWNQRTSSIRAMPVGGPSPGMRTVPMQNSPKTGAWQAWGQSDGGSKADARGSISTSGAHGAGGWGTGYGNGQWEQYDEEESSEEDYAMGEGRTPYAYEVPSRGRPTGQHPATSNAWMSWGKTPANAAPLPPPSHSHMTPQQRSQTLNNILNDPISPERTPQSAFRYGGSSTAKPNAPSRPQPDKKVKRQTGLFGGWGKSAKENDVPAPAGGGAAAGGWGDAGGGWGDSGGGGGWGTGGGGGAGGAGGGWGDDWGAGNGHGGGQGGNVGSGWDEWGATGEQWPTNTIWEVDEEDDLTGTPRKVHFSPSTPGSSVGGIGDAHDITSRTLAYASSSLTSSPYRNSTDRTSKIFPESRGAALMPVQKALFSRSRPPKDRIHWGFPPEKNSKVATALQWVNSHSHAIADYGVSKFLAGRERGALFINATYRHPGHPSEPAFDWLSFPQLQSTLDFTLQDSVAFSDPAKVVVVFVFLSSESGNSVAMWRIKVRMQEDILLKHEKQIEQLKATLPSRDKYVIFLEPGDGPPSRTSWPQPGGKPTRRLSKKGAKAKKREAAVFDGQTPHPPAKKKKKWWHVFRIRW</sequence>
<feature type="region of interest" description="Disordered" evidence="1">
    <location>
        <begin position="367"/>
        <end position="390"/>
    </location>
</feature>
<dbReference type="Pfam" id="PF26617">
    <property type="entry name" value="CcmS-like"/>
    <property type="match status" value="1"/>
</dbReference>
<reference evidence="3 4" key="1">
    <citation type="journal article" date="2019" name="New Phytol.">
        <title>Comparative genomics reveals unique wood-decay strategies and fruiting body development in the Schizophyllaceae.</title>
        <authorList>
            <person name="Almasi E."/>
            <person name="Sahu N."/>
            <person name="Krizsan K."/>
            <person name="Balint B."/>
            <person name="Kovacs G.M."/>
            <person name="Kiss B."/>
            <person name="Cseklye J."/>
            <person name="Drula E."/>
            <person name="Henrissat B."/>
            <person name="Nagy I."/>
            <person name="Chovatia M."/>
            <person name="Adam C."/>
            <person name="LaButti K."/>
            <person name="Lipzen A."/>
            <person name="Riley R."/>
            <person name="Grigoriev I.V."/>
            <person name="Nagy L.G."/>
        </authorList>
    </citation>
    <scope>NUCLEOTIDE SEQUENCE [LARGE SCALE GENOMIC DNA]</scope>
    <source>
        <strain evidence="3 4">NL-1724</strain>
    </source>
</reference>
<keyword evidence="4" id="KW-1185">Reference proteome</keyword>